<evidence type="ECO:0000313" key="2">
    <source>
        <dbReference type="EMBL" id="SDQ08551.1"/>
    </source>
</evidence>
<dbReference type="EMBL" id="FNKL01000001">
    <property type="protein sequence ID" value="SDQ08551.1"/>
    <property type="molecule type" value="Genomic_DNA"/>
</dbReference>
<accession>A0A1H0Y0G2</accession>
<evidence type="ECO:0000313" key="3">
    <source>
        <dbReference type="Proteomes" id="UP000199627"/>
    </source>
</evidence>
<dbReference type="Gene3D" id="3.40.50.300">
    <property type="entry name" value="P-loop containing nucleotide triphosphate hydrolases"/>
    <property type="match status" value="1"/>
</dbReference>
<gene>
    <name evidence="2" type="ORF">SAMN05421664_0400</name>
</gene>
<dbReference type="InterPro" id="IPR026866">
    <property type="entry name" value="CR006_AAA"/>
</dbReference>
<dbReference type="Proteomes" id="UP000199627">
    <property type="component" value="Unassembled WGS sequence"/>
</dbReference>
<evidence type="ECO:0000259" key="1">
    <source>
        <dbReference type="Pfam" id="PF13166"/>
    </source>
</evidence>
<sequence length="202" mass="24008">MITRIKLNQVASYKNPVEINDLKKVNFFFGNNGSGKSTIARLFYNLSQNEVVSSPFNNCSIDGFNRSEEEIIVFDSDFVQNSFYIKTELSGIFSLDEKNEEIDENIKNEYLILQNIEKSILDKDEEKQKLEVSKNHDYENILNECWTYNKQFQENFNKIKLKGKRESFYEKLVEISETEHSSKNINYISEKYKKYYLYNRQN</sequence>
<proteinExistence type="predicted"/>
<keyword evidence="3" id="KW-1185">Reference proteome</keyword>
<dbReference type="AlphaFoldDB" id="A0A1H0Y0G2"/>
<dbReference type="OrthoDB" id="9795565at2"/>
<dbReference type="InterPro" id="IPR027417">
    <property type="entry name" value="P-loop_NTPase"/>
</dbReference>
<organism evidence="2 3">
    <name type="scientific">Chryseobacterium soldanellicola</name>
    <dbReference type="NCBI Taxonomy" id="311333"/>
    <lineage>
        <taxon>Bacteria</taxon>
        <taxon>Pseudomonadati</taxon>
        <taxon>Bacteroidota</taxon>
        <taxon>Flavobacteriia</taxon>
        <taxon>Flavobacteriales</taxon>
        <taxon>Weeksellaceae</taxon>
        <taxon>Chryseobacterium group</taxon>
        <taxon>Chryseobacterium</taxon>
    </lineage>
</organism>
<dbReference type="SUPFAM" id="SSF52540">
    <property type="entry name" value="P-loop containing nucleoside triphosphate hydrolases"/>
    <property type="match status" value="1"/>
</dbReference>
<dbReference type="Pfam" id="PF13166">
    <property type="entry name" value="AAA_13"/>
    <property type="match status" value="1"/>
</dbReference>
<dbReference type="RefSeq" id="WP_089753130.1">
    <property type="nucleotide sequence ID" value="NZ_FNKL01000001.1"/>
</dbReference>
<name>A0A1H0Y0G2_9FLAO</name>
<feature type="domain" description="Protein CR006 P-loop" evidence="1">
    <location>
        <begin position="10"/>
        <end position="184"/>
    </location>
</feature>
<reference evidence="3" key="1">
    <citation type="submission" date="2016-10" db="EMBL/GenBank/DDBJ databases">
        <authorList>
            <person name="Varghese N."/>
            <person name="Submissions S."/>
        </authorList>
    </citation>
    <scope>NUCLEOTIDE SEQUENCE [LARGE SCALE GENOMIC DNA]</scope>
    <source>
        <strain evidence="3">DSM 17072</strain>
    </source>
</reference>
<protein>
    <submittedName>
        <fullName evidence="2">AAA domain-containing protein</fullName>
    </submittedName>
</protein>